<dbReference type="GO" id="GO:0009002">
    <property type="term" value="F:serine-type D-Ala-D-Ala carboxypeptidase activity"/>
    <property type="evidence" value="ECO:0007669"/>
    <property type="project" value="UniProtKB-EC"/>
</dbReference>
<dbReference type="GO" id="GO:0008658">
    <property type="term" value="F:penicillin binding"/>
    <property type="evidence" value="ECO:0007669"/>
    <property type="project" value="InterPro"/>
</dbReference>
<keyword evidence="15" id="KW-0472">Membrane</keyword>
<dbReference type="Pfam" id="PF00905">
    <property type="entry name" value="Transpeptidase"/>
    <property type="match status" value="1"/>
</dbReference>
<accession>A0A401V1M0</accession>
<dbReference type="Proteomes" id="UP000288246">
    <property type="component" value="Unassembled WGS sequence"/>
</dbReference>
<dbReference type="FunFam" id="1.10.3810.10:FF:000001">
    <property type="entry name" value="Penicillin-binding protein 1A"/>
    <property type="match status" value="1"/>
</dbReference>
<dbReference type="Gene3D" id="1.10.3810.10">
    <property type="entry name" value="Biosynthetic peptidoglycan transglycosylase-like"/>
    <property type="match status" value="1"/>
</dbReference>
<dbReference type="SMART" id="SM00740">
    <property type="entry name" value="PASTA"/>
    <property type="match status" value="1"/>
</dbReference>
<comment type="similarity">
    <text evidence="2">In the N-terminal section; belongs to the glycosyltransferase 51 family.</text>
</comment>
<keyword evidence="6" id="KW-0808">Transferase</keyword>
<dbReference type="OrthoDB" id="9766909at2"/>
<proteinExistence type="inferred from homology"/>
<evidence type="ECO:0000256" key="14">
    <source>
        <dbReference type="SAM" id="MobiDB-lite"/>
    </source>
</evidence>
<evidence type="ECO:0000256" key="13">
    <source>
        <dbReference type="ARBA" id="ARBA00049902"/>
    </source>
</evidence>
<feature type="transmembrane region" description="Helical" evidence="15">
    <location>
        <begin position="62"/>
        <end position="82"/>
    </location>
</feature>
<dbReference type="InterPro" id="IPR001264">
    <property type="entry name" value="Glyco_trans_51"/>
</dbReference>
<keyword evidence="15" id="KW-0812">Transmembrane</keyword>
<dbReference type="AlphaFoldDB" id="A0A401V1M0"/>
<dbReference type="GO" id="GO:0008955">
    <property type="term" value="F:peptidoglycan glycosyltransferase activity"/>
    <property type="evidence" value="ECO:0007669"/>
    <property type="project" value="UniProtKB-EC"/>
</dbReference>
<dbReference type="Gene3D" id="3.30.10.20">
    <property type="match status" value="1"/>
</dbReference>
<feature type="compositionally biased region" description="Gly residues" evidence="14">
    <location>
        <begin position="808"/>
        <end position="818"/>
    </location>
</feature>
<evidence type="ECO:0000256" key="15">
    <source>
        <dbReference type="SAM" id="Phobius"/>
    </source>
</evidence>
<evidence type="ECO:0000256" key="10">
    <source>
        <dbReference type="ARBA" id="ARBA00023268"/>
    </source>
</evidence>
<evidence type="ECO:0000313" key="18">
    <source>
        <dbReference type="Proteomes" id="UP000288246"/>
    </source>
</evidence>
<name>A0A401V1M0_9CELL</name>
<keyword evidence="10" id="KW-0511">Multifunctional enzyme</keyword>
<protein>
    <submittedName>
        <fullName evidence="17">Carboxypeptidase</fullName>
    </submittedName>
</protein>
<dbReference type="SUPFAM" id="SSF53955">
    <property type="entry name" value="Lysozyme-like"/>
    <property type="match status" value="1"/>
</dbReference>
<comment type="similarity">
    <text evidence="1">In the C-terminal section; belongs to the transpeptidase family.</text>
</comment>
<dbReference type="Pfam" id="PF03793">
    <property type="entry name" value="PASTA"/>
    <property type="match status" value="1"/>
</dbReference>
<reference evidence="17 18" key="1">
    <citation type="submission" date="2018-11" db="EMBL/GenBank/DDBJ databases">
        <title>Draft genome sequence of Cellulomonas takizawaensis strain TKZ-21.</title>
        <authorList>
            <person name="Yamamura H."/>
            <person name="Hayashi T."/>
            <person name="Hamada M."/>
            <person name="Serisawa Y."/>
            <person name="Matsuyama K."/>
            <person name="Nakagawa Y."/>
            <person name="Otoguro M."/>
            <person name="Yanagida F."/>
            <person name="Hayakawa M."/>
        </authorList>
    </citation>
    <scope>NUCLEOTIDE SEQUENCE [LARGE SCALE GENOMIC DNA]</scope>
    <source>
        <strain evidence="17 18">TKZ-21</strain>
    </source>
</reference>
<keyword evidence="9" id="KW-0573">Peptidoglycan synthesis</keyword>
<keyword evidence="7" id="KW-0378">Hydrolase</keyword>
<dbReference type="PANTHER" id="PTHR32282">
    <property type="entry name" value="BINDING PROTEIN TRANSPEPTIDASE, PUTATIVE-RELATED"/>
    <property type="match status" value="1"/>
</dbReference>
<feature type="region of interest" description="Disordered" evidence="14">
    <location>
        <begin position="1"/>
        <end position="33"/>
    </location>
</feature>
<evidence type="ECO:0000256" key="1">
    <source>
        <dbReference type="ARBA" id="ARBA00007090"/>
    </source>
</evidence>
<evidence type="ECO:0000256" key="2">
    <source>
        <dbReference type="ARBA" id="ARBA00007739"/>
    </source>
</evidence>
<dbReference type="InterPro" id="IPR036950">
    <property type="entry name" value="PBP_transglycosylase"/>
</dbReference>
<gene>
    <name evidence="17" type="ORF">CTKZ_23720</name>
</gene>
<keyword evidence="4" id="KW-0645">Protease</keyword>
<dbReference type="PANTHER" id="PTHR32282:SF34">
    <property type="entry name" value="PENICILLIN-BINDING PROTEIN 1A"/>
    <property type="match status" value="1"/>
</dbReference>
<dbReference type="InterPro" id="IPR012338">
    <property type="entry name" value="Beta-lactam/transpept-like"/>
</dbReference>
<dbReference type="PROSITE" id="PS51178">
    <property type="entry name" value="PASTA"/>
    <property type="match status" value="1"/>
</dbReference>
<feature type="region of interest" description="Disordered" evidence="14">
    <location>
        <begin position="752"/>
        <end position="818"/>
    </location>
</feature>
<dbReference type="GO" id="GO:0008360">
    <property type="term" value="P:regulation of cell shape"/>
    <property type="evidence" value="ECO:0007669"/>
    <property type="project" value="UniProtKB-KW"/>
</dbReference>
<evidence type="ECO:0000256" key="12">
    <source>
        <dbReference type="ARBA" id="ARBA00034000"/>
    </source>
</evidence>
<keyword evidence="8" id="KW-0133">Cell shape</keyword>
<feature type="compositionally biased region" description="Low complexity" evidence="14">
    <location>
        <begin position="1"/>
        <end position="11"/>
    </location>
</feature>
<comment type="catalytic activity">
    <reaction evidence="13">
        <text>[GlcNAc-(1-&gt;4)-Mur2Ac(oyl-L-Ala-gamma-D-Glu-L-Lys-D-Ala-D-Ala)](n)-di-trans,octa-cis-undecaprenyl diphosphate + beta-D-GlcNAc-(1-&gt;4)-Mur2Ac(oyl-L-Ala-gamma-D-Glu-L-Lys-D-Ala-D-Ala)-di-trans,octa-cis-undecaprenyl diphosphate = [GlcNAc-(1-&gt;4)-Mur2Ac(oyl-L-Ala-gamma-D-Glu-L-Lys-D-Ala-D-Ala)](n+1)-di-trans,octa-cis-undecaprenyl diphosphate + di-trans,octa-cis-undecaprenyl diphosphate + H(+)</text>
        <dbReference type="Rhea" id="RHEA:23708"/>
        <dbReference type="Rhea" id="RHEA-COMP:9602"/>
        <dbReference type="Rhea" id="RHEA-COMP:9603"/>
        <dbReference type="ChEBI" id="CHEBI:15378"/>
        <dbReference type="ChEBI" id="CHEBI:58405"/>
        <dbReference type="ChEBI" id="CHEBI:60033"/>
        <dbReference type="ChEBI" id="CHEBI:78435"/>
        <dbReference type="EC" id="2.4.99.28"/>
    </reaction>
</comment>
<evidence type="ECO:0000256" key="9">
    <source>
        <dbReference type="ARBA" id="ARBA00022984"/>
    </source>
</evidence>
<feature type="domain" description="PASTA" evidence="16">
    <location>
        <begin position="716"/>
        <end position="781"/>
    </location>
</feature>
<dbReference type="RefSeq" id="WP_124343321.1">
    <property type="nucleotide sequence ID" value="NZ_BHYL01000196.1"/>
</dbReference>
<dbReference type="InterPro" id="IPR001460">
    <property type="entry name" value="PCN-bd_Tpept"/>
</dbReference>
<dbReference type="GO" id="GO:0030288">
    <property type="term" value="C:outer membrane-bounded periplasmic space"/>
    <property type="evidence" value="ECO:0007669"/>
    <property type="project" value="TreeGrafter"/>
</dbReference>
<evidence type="ECO:0000256" key="4">
    <source>
        <dbReference type="ARBA" id="ARBA00022670"/>
    </source>
</evidence>
<dbReference type="SUPFAM" id="SSF56601">
    <property type="entry name" value="beta-lactamase/transpeptidase-like"/>
    <property type="match status" value="1"/>
</dbReference>
<dbReference type="EMBL" id="BHYL01000196">
    <property type="protein sequence ID" value="GCD20810.1"/>
    <property type="molecule type" value="Genomic_DNA"/>
</dbReference>
<feature type="compositionally biased region" description="Pro residues" evidence="14">
    <location>
        <begin position="788"/>
        <end position="801"/>
    </location>
</feature>
<evidence type="ECO:0000256" key="5">
    <source>
        <dbReference type="ARBA" id="ARBA00022676"/>
    </source>
</evidence>
<comment type="catalytic activity">
    <reaction evidence="12">
        <text>Preferential cleavage: (Ac)2-L-Lys-D-Ala-|-D-Ala. Also transpeptidation of peptidyl-alanyl moieties that are N-acyl substituents of D-alanine.</text>
        <dbReference type="EC" id="3.4.16.4"/>
    </reaction>
</comment>
<dbReference type="Pfam" id="PF00912">
    <property type="entry name" value="Transgly"/>
    <property type="match status" value="1"/>
</dbReference>
<keyword evidence="5" id="KW-0328">Glycosyltransferase</keyword>
<dbReference type="GO" id="GO:0071555">
    <property type="term" value="P:cell wall organization"/>
    <property type="evidence" value="ECO:0007669"/>
    <property type="project" value="UniProtKB-KW"/>
</dbReference>
<sequence>MAGTNRRAAPARSRRGTRTRPASSATTASTGAAGVAPRKRKFFDYPRSGYTGLHRWLPSWRFVLGSFVTLVFLMLGGAVAAYNSVTIPDPNADTAAQTTTVYFAPESADQPHGEVMGTFAVQKRTIVGLATLPEYVGKAVIAAEDKTFETNSGVDPVGMARAFLNNVRGGKTQGGSTLTQQYVERYYFSTTTDYVGKAREALLAFKLARTEDKSKILERYLNTIYFGRDSYGIEAAAQSYFGKSAKDLSVSEAAVLAGIIPSPNNWDPAVSPEKAEARWNYVLDNMVEIGALPAAERATLVFPSATLIPEQPSQSKMGPNGLLLQMVKKELGGAPLKMSEDDINRAGMSVVTTIRKPLQDMAVATADGFRAGTLEGQDGAVPGERTKYSITSIDPQTGGIVALYGGPNNETDQRNHATFENVQGGSTFKPFALVAGLENGIPLKKTYNGRSGQKFPEWDGGNTPVRNFDGDNFGNIDLVKATEASVNTVYAQLNIEVGPDKTADVAARAGVPGVSPQNVSNVLGTDAIHPIDLAHAYATFANQGVKFPVHVVAVVTNPDGSTAYTSPSEGERVFQADVMADTSFAMQQVVQSGSGKTWIKPLGRPIAGKTGTTNDNKAAWFAGFTPNVATVVSMSQKAPDGTSDESISPIGSIKYVTGSTWPAFIWQSYMKQAFTLPQYAEVLQFPPRANVGGKATATPIPTETATEAPATEAPPEPTVVDVPNVEGKLEADATATLDALGLVVVVQKESSDTVTTGRVIRADPRGGQAPAGSTVTIVVSTGPKPQATQPPPTQQPTPQPTQPANAGGNNGGGGGNGG</sequence>
<keyword evidence="15" id="KW-1133">Transmembrane helix</keyword>
<dbReference type="CDD" id="cd06577">
    <property type="entry name" value="PASTA_pknB"/>
    <property type="match status" value="1"/>
</dbReference>
<evidence type="ECO:0000256" key="3">
    <source>
        <dbReference type="ARBA" id="ARBA00022645"/>
    </source>
</evidence>
<evidence type="ECO:0000256" key="7">
    <source>
        <dbReference type="ARBA" id="ARBA00022801"/>
    </source>
</evidence>
<evidence type="ECO:0000256" key="11">
    <source>
        <dbReference type="ARBA" id="ARBA00023316"/>
    </source>
</evidence>
<comment type="caution">
    <text evidence="17">The sequence shown here is derived from an EMBL/GenBank/DDBJ whole genome shotgun (WGS) entry which is preliminary data.</text>
</comment>
<evidence type="ECO:0000259" key="16">
    <source>
        <dbReference type="PROSITE" id="PS51178"/>
    </source>
</evidence>
<evidence type="ECO:0000256" key="8">
    <source>
        <dbReference type="ARBA" id="ARBA00022960"/>
    </source>
</evidence>
<keyword evidence="3 17" id="KW-0121">Carboxypeptidase</keyword>
<dbReference type="GO" id="GO:0006508">
    <property type="term" value="P:proteolysis"/>
    <property type="evidence" value="ECO:0007669"/>
    <property type="project" value="UniProtKB-KW"/>
</dbReference>
<dbReference type="Gene3D" id="3.40.710.10">
    <property type="entry name" value="DD-peptidase/beta-lactamase superfamily"/>
    <property type="match status" value="1"/>
</dbReference>
<feature type="compositionally biased region" description="Low complexity" evidence="14">
    <location>
        <begin position="19"/>
        <end position="33"/>
    </location>
</feature>
<dbReference type="InterPro" id="IPR023346">
    <property type="entry name" value="Lysozyme-like_dom_sf"/>
</dbReference>
<evidence type="ECO:0000313" key="17">
    <source>
        <dbReference type="EMBL" id="GCD20810.1"/>
    </source>
</evidence>
<keyword evidence="11" id="KW-0961">Cell wall biogenesis/degradation</keyword>
<keyword evidence="18" id="KW-1185">Reference proteome</keyword>
<dbReference type="InterPro" id="IPR005543">
    <property type="entry name" value="PASTA_dom"/>
</dbReference>
<dbReference type="InterPro" id="IPR050396">
    <property type="entry name" value="Glycosyltr_51/Transpeptidase"/>
</dbReference>
<organism evidence="17 18">
    <name type="scientific">Cellulomonas algicola</name>
    <dbReference type="NCBI Taxonomy" id="2071633"/>
    <lineage>
        <taxon>Bacteria</taxon>
        <taxon>Bacillati</taxon>
        <taxon>Actinomycetota</taxon>
        <taxon>Actinomycetes</taxon>
        <taxon>Micrococcales</taxon>
        <taxon>Cellulomonadaceae</taxon>
        <taxon>Cellulomonas</taxon>
    </lineage>
</organism>
<dbReference type="GO" id="GO:0009252">
    <property type="term" value="P:peptidoglycan biosynthetic process"/>
    <property type="evidence" value="ECO:0007669"/>
    <property type="project" value="UniProtKB-KW"/>
</dbReference>
<evidence type="ECO:0000256" key="6">
    <source>
        <dbReference type="ARBA" id="ARBA00022679"/>
    </source>
</evidence>